<accession>A0A1V4H9K6</accession>
<dbReference type="SMART" id="SM00342">
    <property type="entry name" value="HTH_ARAC"/>
    <property type="match status" value="1"/>
</dbReference>
<feature type="coiled-coil region" evidence="4">
    <location>
        <begin position="705"/>
        <end position="732"/>
    </location>
</feature>
<dbReference type="PANTHER" id="PTHR43280:SF10">
    <property type="entry name" value="REGULATORY PROTEIN POCR"/>
    <property type="match status" value="1"/>
</dbReference>
<dbReference type="InterPro" id="IPR009057">
    <property type="entry name" value="Homeodomain-like_sf"/>
</dbReference>
<dbReference type="PROSITE" id="PS01124">
    <property type="entry name" value="HTH_ARAC_FAMILY_2"/>
    <property type="match status" value="1"/>
</dbReference>
<evidence type="ECO:0000313" key="7">
    <source>
        <dbReference type="EMBL" id="OPH47929.1"/>
    </source>
</evidence>
<organism evidence="7 8">
    <name type="scientific">Paenibacillus ferrarius</name>
    <dbReference type="NCBI Taxonomy" id="1469647"/>
    <lineage>
        <taxon>Bacteria</taxon>
        <taxon>Bacillati</taxon>
        <taxon>Bacillota</taxon>
        <taxon>Bacilli</taxon>
        <taxon>Bacillales</taxon>
        <taxon>Paenibacillaceae</taxon>
        <taxon>Paenibacillus</taxon>
    </lineage>
</organism>
<keyword evidence="2" id="KW-0238">DNA-binding</keyword>
<dbReference type="InterPro" id="IPR041522">
    <property type="entry name" value="CdaR_GGDEF"/>
</dbReference>
<dbReference type="PROSITE" id="PS00041">
    <property type="entry name" value="HTH_ARAC_FAMILY_1"/>
    <property type="match status" value="1"/>
</dbReference>
<evidence type="ECO:0000256" key="4">
    <source>
        <dbReference type="SAM" id="Coils"/>
    </source>
</evidence>
<dbReference type="InterPro" id="IPR018060">
    <property type="entry name" value="HTH_AraC"/>
</dbReference>
<keyword evidence="1" id="KW-0805">Transcription regulation</keyword>
<comment type="caution">
    <text evidence="7">The sequence shown here is derived from an EMBL/GenBank/DDBJ whole genome shotgun (WGS) entry which is preliminary data.</text>
</comment>
<dbReference type="GO" id="GO:0003700">
    <property type="term" value="F:DNA-binding transcription factor activity"/>
    <property type="evidence" value="ECO:0007669"/>
    <property type="project" value="InterPro"/>
</dbReference>
<keyword evidence="5" id="KW-0812">Transmembrane</keyword>
<dbReference type="PANTHER" id="PTHR43280">
    <property type="entry name" value="ARAC-FAMILY TRANSCRIPTIONAL REGULATOR"/>
    <property type="match status" value="1"/>
</dbReference>
<evidence type="ECO:0000313" key="8">
    <source>
        <dbReference type="Proteomes" id="UP000190626"/>
    </source>
</evidence>
<protein>
    <recommendedName>
        <fullName evidence="6">HTH araC/xylS-type domain-containing protein</fullName>
    </recommendedName>
</protein>
<keyword evidence="5" id="KW-1133">Transmembrane helix</keyword>
<keyword evidence="8" id="KW-1185">Reference proteome</keyword>
<dbReference type="InterPro" id="IPR020449">
    <property type="entry name" value="Tscrpt_reg_AraC-type_HTH"/>
</dbReference>
<sequence length="758" mass="87942">MRRTSYFVKLLFFNIVLVIIAVSFLGYIAYYKTSGLMNEKIDKINAQLLLQTQLQLENSFQSVESAIIQFTLLPSFTSILNDNLTMNSYDNYVKVKNMVGEISSLYSHSSIINSLEIINLEKGWVLRNGGVLPITEVYNDEEMNQLRQVASGSTWSKTTDSDFFQYTLKVPFSAFDRFQGIVRTKISSIDSFRELMANKDLGQMTMIDDKGNVIRNITQYDLRDQDVNQIAQMTHSQVKQAPQGNFLTRINGSKYSFTFRHSEKYKWTYLSMVSTLEAEQNSRFIGLFIFITGFVVISVFFVFSFYGSRRLYSPIEQLYHMVAFNSSDKLNVQPQSNEMDYINNRMHAFFQDSQKLRGQLHIQNNQLNDFFAYKLFQGEVRPQEIESNLGPDVDWNHFCVLTVQIDTLTDTGYMDKDRDLLLFAVKNMLGETASELLVLNPVIMNHMQVVLLGTEIQNVDAFKEELYILSRSIQQVVKQYLRLQVSIGISRPFNQPVDASTAYGEATDALKSRFTQGTEAILYASDFDMNETGNTGKYPGFMVKELIDAIKFADVEQAKRTLHNIIAEMCSGHYGYRYCSMYIFLLLMDLIKISHQSDEMFISLFKEKPIFQKLDQLLQTSVQEMEIWIYDHVVEPILKEMLARSESQQRNIIKTLIQIIHDEYDSELTLEACASRLHYNPNYLGQIFRKEMGSSFSDYLSHYRLNIARKLLAETEDQIQEIAEKLRFSNSQNFIRYFKKMEGITPKQYRDNLVKHNE</sequence>
<dbReference type="OrthoDB" id="9816335at2"/>
<dbReference type="PRINTS" id="PR00032">
    <property type="entry name" value="HTHARAC"/>
</dbReference>
<gene>
    <name evidence="7" type="ORF">BC351_39245</name>
</gene>
<dbReference type="InterPro" id="IPR018062">
    <property type="entry name" value="HTH_AraC-typ_CS"/>
</dbReference>
<evidence type="ECO:0000256" key="2">
    <source>
        <dbReference type="ARBA" id="ARBA00023125"/>
    </source>
</evidence>
<dbReference type="SUPFAM" id="SSF46689">
    <property type="entry name" value="Homeodomain-like"/>
    <property type="match status" value="2"/>
</dbReference>
<dbReference type="RefSeq" id="WP_158082336.1">
    <property type="nucleotide sequence ID" value="NZ_MBTG01000051.1"/>
</dbReference>
<dbReference type="Proteomes" id="UP000190626">
    <property type="component" value="Unassembled WGS sequence"/>
</dbReference>
<evidence type="ECO:0000256" key="3">
    <source>
        <dbReference type="ARBA" id="ARBA00023163"/>
    </source>
</evidence>
<dbReference type="EMBL" id="MBTG01000051">
    <property type="protein sequence ID" value="OPH47929.1"/>
    <property type="molecule type" value="Genomic_DNA"/>
</dbReference>
<evidence type="ECO:0000256" key="5">
    <source>
        <dbReference type="SAM" id="Phobius"/>
    </source>
</evidence>
<name>A0A1V4H9K6_9BACL</name>
<dbReference type="Pfam" id="PF17853">
    <property type="entry name" value="GGDEF_2"/>
    <property type="match status" value="1"/>
</dbReference>
<dbReference type="Pfam" id="PF12833">
    <property type="entry name" value="HTH_18"/>
    <property type="match status" value="1"/>
</dbReference>
<dbReference type="STRING" id="1469647.BC351_39245"/>
<dbReference type="GO" id="GO:0043565">
    <property type="term" value="F:sequence-specific DNA binding"/>
    <property type="evidence" value="ECO:0007669"/>
    <property type="project" value="InterPro"/>
</dbReference>
<evidence type="ECO:0000259" key="6">
    <source>
        <dbReference type="PROSITE" id="PS01124"/>
    </source>
</evidence>
<evidence type="ECO:0000256" key="1">
    <source>
        <dbReference type="ARBA" id="ARBA00023015"/>
    </source>
</evidence>
<proteinExistence type="predicted"/>
<keyword evidence="4" id="KW-0175">Coiled coil</keyword>
<feature type="transmembrane region" description="Helical" evidence="5">
    <location>
        <begin position="6"/>
        <end position="30"/>
    </location>
</feature>
<feature type="domain" description="HTH araC/xylS-type" evidence="6">
    <location>
        <begin position="654"/>
        <end position="752"/>
    </location>
</feature>
<dbReference type="Gene3D" id="1.10.10.60">
    <property type="entry name" value="Homeodomain-like"/>
    <property type="match status" value="2"/>
</dbReference>
<reference evidence="8" key="1">
    <citation type="submission" date="2016-07" db="EMBL/GenBank/DDBJ databases">
        <authorList>
            <person name="Florea S."/>
            <person name="Webb J.S."/>
            <person name="Jaromczyk J."/>
            <person name="Schardl C.L."/>
        </authorList>
    </citation>
    <scope>NUCLEOTIDE SEQUENCE [LARGE SCALE GENOMIC DNA]</scope>
    <source>
        <strain evidence="8">CY1</strain>
    </source>
</reference>
<dbReference type="AlphaFoldDB" id="A0A1V4H9K6"/>
<keyword evidence="3" id="KW-0804">Transcription</keyword>
<feature type="transmembrane region" description="Helical" evidence="5">
    <location>
        <begin position="284"/>
        <end position="306"/>
    </location>
</feature>
<keyword evidence="5" id="KW-0472">Membrane</keyword>